<dbReference type="RefSeq" id="WP_092896362.1">
    <property type="nucleotide sequence ID" value="NZ_FOKK01000005.1"/>
</dbReference>
<feature type="transmembrane region" description="Helical" evidence="6">
    <location>
        <begin position="139"/>
        <end position="162"/>
    </location>
</feature>
<dbReference type="AlphaFoldDB" id="A0A1I0Z6P0"/>
<reference evidence="7 8" key="1">
    <citation type="submission" date="2016-10" db="EMBL/GenBank/DDBJ databases">
        <authorList>
            <person name="de Groot N.N."/>
        </authorList>
    </citation>
    <scope>NUCLEOTIDE SEQUENCE [LARGE SCALE GENOMIC DNA]</scope>
    <source>
        <strain evidence="7 8">DSM 23399</strain>
    </source>
</reference>
<feature type="transmembrane region" description="Helical" evidence="6">
    <location>
        <begin position="42"/>
        <end position="66"/>
    </location>
</feature>
<dbReference type="GO" id="GO:0016020">
    <property type="term" value="C:membrane"/>
    <property type="evidence" value="ECO:0007669"/>
    <property type="project" value="UniProtKB-SubCell"/>
</dbReference>
<organism evidence="7 8">
    <name type="scientific">Algoriphagus aquimarinus</name>
    <dbReference type="NCBI Taxonomy" id="237018"/>
    <lineage>
        <taxon>Bacteria</taxon>
        <taxon>Pseudomonadati</taxon>
        <taxon>Bacteroidota</taxon>
        <taxon>Cytophagia</taxon>
        <taxon>Cytophagales</taxon>
        <taxon>Cyclobacteriaceae</taxon>
        <taxon>Algoriphagus</taxon>
    </lineage>
</organism>
<feature type="transmembrane region" description="Helical" evidence="6">
    <location>
        <begin position="87"/>
        <end position="105"/>
    </location>
</feature>
<feature type="transmembrane region" description="Helical" evidence="6">
    <location>
        <begin position="227"/>
        <end position="251"/>
    </location>
</feature>
<dbReference type="GO" id="GO:0016765">
    <property type="term" value="F:transferase activity, transferring alkyl or aryl (other than methyl) groups"/>
    <property type="evidence" value="ECO:0007669"/>
    <property type="project" value="InterPro"/>
</dbReference>
<keyword evidence="4 6" id="KW-1133">Transmembrane helix</keyword>
<evidence type="ECO:0000256" key="2">
    <source>
        <dbReference type="ARBA" id="ARBA00022475"/>
    </source>
</evidence>
<dbReference type="Proteomes" id="UP000198790">
    <property type="component" value="Unassembled WGS sequence"/>
</dbReference>
<gene>
    <name evidence="7" type="ORF">SAMN04489723_105231</name>
</gene>
<dbReference type="EMBL" id="FOKK01000005">
    <property type="protein sequence ID" value="SFB20088.1"/>
    <property type="molecule type" value="Genomic_DNA"/>
</dbReference>
<keyword evidence="5 6" id="KW-0472">Membrane</keyword>
<keyword evidence="3 6" id="KW-0812">Transmembrane</keyword>
<evidence type="ECO:0000256" key="4">
    <source>
        <dbReference type="ARBA" id="ARBA00022989"/>
    </source>
</evidence>
<dbReference type="STRING" id="237018.SAMN04489723_105231"/>
<keyword evidence="2" id="KW-1003">Cell membrane</keyword>
<evidence type="ECO:0000256" key="1">
    <source>
        <dbReference type="ARBA" id="ARBA00004141"/>
    </source>
</evidence>
<evidence type="ECO:0000313" key="8">
    <source>
        <dbReference type="Proteomes" id="UP000198790"/>
    </source>
</evidence>
<accession>A0A1I0Z6P0</accession>
<keyword evidence="8" id="KW-1185">Reference proteome</keyword>
<comment type="subcellular location">
    <subcellularLocation>
        <location evidence="1">Membrane</location>
        <topology evidence="1">Multi-pass membrane protein</topology>
    </subcellularLocation>
</comment>
<evidence type="ECO:0000313" key="7">
    <source>
        <dbReference type="EMBL" id="SFB20088.1"/>
    </source>
</evidence>
<evidence type="ECO:0000256" key="3">
    <source>
        <dbReference type="ARBA" id="ARBA00022692"/>
    </source>
</evidence>
<feature type="transmembrane region" description="Helical" evidence="6">
    <location>
        <begin position="284"/>
        <end position="312"/>
    </location>
</feature>
<proteinExistence type="predicted"/>
<evidence type="ECO:0000256" key="6">
    <source>
        <dbReference type="SAM" id="Phobius"/>
    </source>
</evidence>
<dbReference type="OrthoDB" id="871842at2"/>
<feature type="transmembrane region" description="Helical" evidence="6">
    <location>
        <begin position="168"/>
        <end position="187"/>
    </location>
</feature>
<sequence length="335" mass="38002">MIVPRYFRTQEWWEPKLAPILSIGLLTIHVYAFESAAYGMGFLFFLFVSLGIGASYVSLINDFTDLEEDLKAGKSNRLLGVSKSKQRLLISATLVGILIAIYILLPFVEGLLLFLGALLVYTLYSVPPFRLKNRGGWGVLADSLGAHAFPSMGIFAILSQFMIESVDWMVLLLIGTWSLFYGLRGILGHQYSDLENDESVGLNTFATRFPIDKMRQMEWPILLVEQLALIGLLVYFKIGLLLLLLTLYYGYVLLLRWKRNVPFVIILHPPQPDWNILMATYYQVLLPIGLLGMLGMYHSWVYLLIPVFVLIFPNDILRNSALVTSLFHSKEIPEA</sequence>
<dbReference type="Pfam" id="PF01040">
    <property type="entry name" value="UbiA"/>
    <property type="match status" value="1"/>
</dbReference>
<evidence type="ECO:0000256" key="5">
    <source>
        <dbReference type="ARBA" id="ARBA00023136"/>
    </source>
</evidence>
<dbReference type="Gene3D" id="1.10.357.140">
    <property type="entry name" value="UbiA prenyltransferase"/>
    <property type="match status" value="1"/>
</dbReference>
<keyword evidence="7" id="KW-0808">Transferase</keyword>
<protein>
    <submittedName>
        <fullName evidence="7">4-hydroxybenzoate polyprenyltransferase</fullName>
    </submittedName>
</protein>
<dbReference type="InterPro" id="IPR000537">
    <property type="entry name" value="UbiA_prenyltransferase"/>
</dbReference>
<name>A0A1I0Z6P0_9BACT</name>
<dbReference type="InterPro" id="IPR044878">
    <property type="entry name" value="UbiA_sf"/>
</dbReference>